<dbReference type="EMBL" id="QGKX02000004">
    <property type="protein sequence ID" value="KAF3603469.1"/>
    <property type="molecule type" value="Genomic_DNA"/>
</dbReference>
<protein>
    <submittedName>
        <fullName evidence="1">Uncharacterized protein</fullName>
    </submittedName>
</protein>
<dbReference type="Proteomes" id="UP000712600">
    <property type="component" value="Unassembled WGS sequence"/>
</dbReference>
<proteinExistence type="predicted"/>
<accession>A0A8S9SR77</accession>
<sequence length="165" mass="18764">MGLFQWRVFSLELGSGFAVVQYLFRRCCTSGFVWQRRRHSRKHYRLSLIRSQLRQLHPFSACIPDSYSSRSPIEAYRPIPIRRSASARSREALTIRRTDPIGSSLLAFPDQTRLAHASARDRSSSRSSSFQLALQLTFQLTSVRGSLGGSVSTICKQKVTLILRT</sequence>
<dbReference type="AlphaFoldDB" id="A0A8S9SR77"/>
<organism evidence="1 2">
    <name type="scientific">Brassica cretica</name>
    <name type="common">Mustard</name>
    <dbReference type="NCBI Taxonomy" id="69181"/>
    <lineage>
        <taxon>Eukaryota</taxon>
        <taxon>Viridiplantae</taxon>
        <taxon>Streptophyta</taxon>
        <taxon>Embryophyta</taxon>
        <taxon>Tracheophyta</taxon>
        <taxon>Spermatophyta</taxon>
        <taxon>Magnoliopsida</taxon>
        <taxon>eudicotyledons</taxon>
        <taxon>Gunneridae</taxon>
        <taxon>Pentapetalae</taxon>
        <taxon>rosids</taxon>
        <taxon>malvids</taxon>
        <taxon>Brassicales</taxon>
        <taxon>Brassicaceae</taxon>
        <taxon>Brassiceae</taxon>
        <taxon>Brassica</taxon>
    </lineage>
</organism>
<name>A0A8S9SR77_BRACR</name>
<evidence type="ECO:0000313" key="1">
    <source>
        <dbReference type="EMBL" id="KAF3603469.1"/>
    </source>
</evidence>
<gene>
    <name evidence="1" type="ORF">F2Q69_00038160</name>
</gene>
<comment type="caution">
    <text evidence="1">The sequence shown here is derived from an EMBL/GenBank/DDBJ whole genome shotgun (WGS) entry which is preliminary data.</text>
</comment>
<evidence type="ECO:0000313" key="2">
    <source>
        <dbReference type="Proteomes" id="UP000712600"/>
    </source>
</evidence>
<reference evidence="1" key="1">
    <citation type="submission" date="2019-12" db="EMBL/GenBank/DDBJ databases">
        <title>Genome sequencing and annotation of Brassica cretica.</title>
        <authorList>
            <person name="Studholme D.J."/>
            <person name="Sarris P."/>
        </authorList>
    </citation>
    <scope>NUCLEOTIDE SEQUENCE</scope>
    <source>
        <strain evidence="1">PFS-109/04</strain>
        <tissue evidence="1">Leaf</tissue>
    </source>
</reference>